<comment type="caution">
    <text evidence="1">The sequence shown here is derived from an EMBL/GenBank/DDBJ whole genome shotgun (WGS) entry which is preliminary data.</text>
</comment>
<dbReference type="AlphaFoldDB" id="A0A0P7BRJ0"/>
<dbReference type="RefSeq" id="WP_055150752.1">
    <property type="nucleotide sequence ID" value="NZ_JXSZ01000013.1"/>
</dbReference>
<evidence type="ECO:0000313" key="2">
    <source>
        <dbReference type="Proteomes" id="UP000050454"/>
    </source>
</evidence>
<evidence type="ECO:0000313" key="1">
    <source>
        <dbReference type="EMBL" id="KPM46929.1"/>
    </source>
</evidence>
<name>A0A0P7BRJ0_9BACT</name>
<proteinExistence type="predicted"/>
<protein>
    <submittedName>
        <fullName evidence="1">Uncharacterized protein</fullName>
    </submittedName>
</protein>
<keyword evidence="2" id="KW-1185">Reference proteome</keyword>
<dbReference type="STRING" id="1605367.AFM12_16990"/>
<gene>
    <name evidence="1" type="ORF">AFM12_16990</name>
</gene>
<dbReference type="EMBL" id="LGTQ01000013">
    <property type="protein sequence ID" value="KPM46929.1"/>
    <property type="molecule type" value="Genomic_DNA"/>
</dbReference>
<accession>A0A0P7BRJ0</accession>
<dbReference type="Proteomes" id="UP000050454">
    <property type="component" value="Unassembled WGS sequence"/>
</dbReference>
<organism evidence="1 2">
    <name type="scientific">Jiulongibacter sediminis</name>
    <dbReference type="NCBI Taxonomy" id="1605367"/>
    <lineage>
        <taxon>Bacteria</taxon>
        <taxon>Pseudomonadati</taxon>
        <taxon>Bacteroidota</taxon>
        <taxon>Cytophagia</taxon>
        <taxon>Cytophagales</taxon>
        <taxon>Leadbetterellaceae</taxon>
        <taxon>Jiulongibacter</taxon>
    </lineage>
</organism>
<dbReference type="OrthoDB" id="883353at2"/>
<reference evidence="1 2" key="1">
    <citation type="submission" date="2015-07" db="EMBL/GenBank/DDBJ databases">
        <title>The draft genome sequence of Leadbetterella sp. JN14-9.</title>
        <authorList>
            <person name="Liu Y."/>
            <person name="Du J."/>
            <person name="Shao Z."/>
        </authorList>
    </citation>
    <scope>NUCLEOTIDE SEQUENCE [LARGE SCALE GENOMIC DNA]</scope>
    <source>
        <strain evidence="1 2">JN14-9</strain>
    </source>
</reference>
<sequence>MIQIFLIFNILYNVQVVPKRPISDETYKERIKKLEIIGKSNTSFAVLGKSSRFSRAHSKYWLEWMQDYGLVEKRFGNEMTMELRDELVEIIKTPDTTAWLPIDFPEQYVFQSFENKYSTEYIQNWESLPEVRQSELKEKLENWEISHFQKYSFLSHPVLTKDGRFGLLEFGYVCGSRCGHGWIRLYRFENEKWIYIADLGRWVS</sequence>